<evidence type="ECO:0000313" key="3">
    <source>
        <dbReference type="EMBL" id="GCB23154.1"/>
    </source>
</evidence>
<accession>A0A401KV25</accession>
<evidence type="ECO:0000259" key="2">
    <source>
        <dbReference type="Pfam" id="PF12660"/>
    </source>
</evidence>
<feature type="domain" description="Transcription factor IIIC putative zinc-finger" evidence="2">
    <location>
        <begin position="615"/>
        <end position="650"/>
    </location>
</feature>
<evidence type="ECO:0000313" key="4">
    <source>
        <dbReference type="Proteomes" id="UP000286921"/>
    </source>
</evidence>
<dbReference type="InterPro" id="IPR024761">
    <property type="entry name" value="TFIIIC_delta_N"/>
</dbReference>
<name>A0A401KV25_ASPAW</name>
<evidence type="ECO:0008006" key="5">
    <source>
        <dbReference type="Google" id="ProtNLM"/>
    </source>
</evidence>
<protein>
    <recommendedName>
        <fullName evidence="5">Transcription factor IIIC 90kDa subunit N-terminal domain-containing protein</fullName>
    </recommendedName>
</protein>
<dbReference type="EMBL" id="BDHI01000014">
    <property type="protein sequence ID" value="GCB23154.1"/>
    <property type="molecule type" value="Genomic_DNA"/>
</dbReference>
<dbReference type="AlphaFoldDB" id="A0A401KV25"/>
<dbReference type="GO" id="GO:0004402">
    <property type="term" value="F:histone acetyltransferase activity"/>
    <property type="evidence" value="ECO:0007669"/>
    <property type="project" value="InterPro"/>
</dbReference>
<organism evidence="3 4">
    <name type="scientific">Aspergillus awamori</name>
    <name type="common">Black koji mold</name>
    <dbReference type="NCBI Taxonomy" id="105351"/>
    <lineage>
        <taxon>Eukaryota</taxon>
        <taxon>Fungi</taxon>
        <taxon>Dikarya</taxon>
        <taxon>Ascomycota</taxon>
        <taxon>Pezizomycotina</taxon>
        <taxon>Eurotiomycetes</taxon>
        <taxon>Eurotiomycetidae</taxon>
        <taxon>Eurotiales</taxon>
        <taxon>Aspergillaceae</taxon>
        <taxon>Aspergillus</taxon>
    </lineage>
</organism>
<dbReference type="GO" id="GO:0000127">
    <property type="term" value="C:transcription factor TFIIIC complex"/>
    <property type="evidence" value="ECO:0007669"/>
    <property type="project" value="InterPro"/>
</dbReference>
<feature type="domain" description="Transcription factor IIIC 90kDa subunit N-terminal" evidence="1">
    <location>
        <begin position="19"/>
        <end position="508"/>
    </location>
</feature>
<dbReference type="GO" id="GO:0006384">
    <property type="term" value="P:transcription initiation at RNA polymerase III promoter"/>
    <property type="evidence" value="ECO:0007669"/>
    <property type="project" value="InterPro"/>
</dbReference>
<evidence type="ECO:0000259" key="1">
    <source>
        <dbReference type="Pfam" id="PF12657"/>
    </source>
</evidence>
<dbReference type="PANTHER" id="PTHR15496">
    <property type="entry name" value="GENERAL TRANSCRIPTION FACTOR 3C POLYPEPTIDE 4 FAMILY"/>
    <property type="match status" value="1"/>
</dbReference>
<comment type="caution">
    <text evidence="3">The sequence shown here is derived from an EMBL/GenBank/DDBJ whole genome shotgun (WGS) entry which is preliminary data.</text>
</comment>
<gene>
    <name evidence="3" type="ORF">AAWM_06039</name>
</gene>
<reference evidence="3 4" key="1">
    <citation type="submission" date="2016-09" db="EMBL/GenBank/DDBJ databases">
        <title>Aspergillus awamori IFM 58123T.</title>
        <authorList>
            <person name="Kusuya Y."/>
            <person name="Shimizu M."/>
            <person name="Takahashi H."/>
            <person name="Yaguchi T."/>
        </authorList>
    </citation>
    <scope>NUCLEOTIDE SEQUENCE [LARGE SCALE GENOMIC DNA]</scope>
    <source>
        <strain evidence="3 4">IFM 58123</strain>
    </source>
</reference>
<dbReference type="InterPro" id="IPR044230">
    <property type="entry name" value="GTF3C4"/>
</dbReference>
<dbReference type="PANTHER" id="PTHR15496:SF2">
    <property type="entry name" value="GENERAL TRANSCRIPTION FACTOR 3C POLYPEPTIDE 4"/>
    <property type="match status" value="1"/>
</dbReference>
<dbReference type="STRING" id="105351.A0A401KV25"/>
<dbReference type="Proteomes" id="UP000286921">
    <property type="component" value="Unassembled WGS sequence"/>
</dbReference>
<keyword evidence="4" id="KW-1185">Reference proteome</keyword>
<dbReference type="InterPro" id="IPR024764">
    <property type="entry name" value="TFIIIC_Znf"/>
</dbReference>
<dbReference type="Pfam" id="PF12657">
    <property type="entry name" value="TFIIIC_delta"/>
    <property type="match status" value="1"/>
</dbReference>
<proteinExistence type="predicted"/>
<feature type="domain" description="Transcription factor IIIC putative zinc-finger" evidence="2">
    <location>
        <begin position="673"/>
        <end position="732"/>
    </location>
</feature>
<dbReference type="Pfam" id="PF12660">
    <property type="entry name" value="zf-TFIIIC"/>
    <property type="match status" value="2"/>
</dbReference>
<sequence length="734" mass="80484">MAGPLELPLFPSCYDCLSWSEDGELAIAAGDYIQILTPKNAAERLGHDPNQSPINNWHSARFRVNVFTNNEWPTIYPQNRDNFSLGAEQSLSNVVALAWSPPGLAKYRRCVLAVLTSNLLLSLYEPVGSQGKWTRVAILNDSLKAHFNPIVKEDGMLLRKSNIRSFAWSSPLKQPAETHTAASYSVLPAESRWGFHLLSIANDDNDVVVLRIHRSPTDLSAPYEAGVLSVNSFNDTDGNYPKLQPSSIFSEILKSKIKILSMSWGPWFHAKNSASGLLAVTHGTTLKVIHLDVNVLSQTPETSAEPQKQIEATSKDITPKFYEGLGGYHFAGPLAWLSTDDSHTVCLAAGTLAGLILIKASKEPHKGIHPSSGRVRLQELLFYESPENDSETEPPRHSEPISAMIVAMDTHSHAPVLYLATAGGFTAAVPFRDGDDEYPINVVPWKDQLDDVRERYDFDRDLGGLAVARAWGMASCKGMIAAGITVHPGDMIEYRTAAEERLTIIMSTADGSQSDGLDSRSVSDSSPEYLRQQREAALGYILHFEDNNENRQPLSLSILYATACCTIIESRNEALLSQAHKVLVRLATITGVDLNEELSKCSTSRPKIGHKPAEMLDGPGGQMFERCEICSAGISWYSAEEAQCATGHVFGMFDAALKALQKTIMLTLLPLIVRCSLTSLAIQDPGSSKVCSSCGKEYLNEDSIEPSESDVSYTCRTLFDAFDTCVYCNGKYRV</sequence>